<protein>
    <recommendedName>
        <fullName evidence="3">Transcriptional regulator, AbiEi antitoxin, Type IV TA system</fullName>
    </recommendedName>
</protein>
<dbReference type="EMBL" id="AP025943">
    <property type="protein sequence ID" value="BDL43942.1"/>
    <property type="molecule type" value="Genomic_DNA"/>
</dbReference>
<reference evidence="1" key="1">
    <citation type="submission" date="2022-06" db="EMBL/GenBank/DDBJ databases">
        <title>Akkermansia biwalacus sp. nov., an anaerobic mucin-degrading bacterium isolated from human intestine.</title>
        <authorList>
            <person name="Kobayashi Y."/>
            <person name="Inoue S."/>
            <person name="Kawahara T."/>
            <person name="Kohda N."/>
        </authorList>
    </citation>
    <scope>NUCLEOTIDE SEQUENCE</scope>
    <source>
        <strain evidence="1">WON2089</strain>
    </source>
</reference>
<proteinExistence type="predicted"/>
<sequence length="212" mass="24237">MSAPLIKQFGTVPIHTHILKSVLEDYKAPMARIARLQKKGQLLNLRRDLYICLPEEGSPSRELIANHLLHPSYVSYETVLSAKGVIPERVHTTKSACMKRNKVFENATGRYEYLHVSDAYFPIGLIKQTTNEGYCYTSASTEKALCDLIISFPNLRIQSVKAMRFYLENYLKTDWNIISNMDTSIIRACAETTNKKKNELKLLEKAICYERG</sequence>
<name>A0ABN6QHZ4_9BACT</name>
<keyword evidence="2" id="KW-1185">Reference proteome</keyword>
<accession>A0ABN6QHZ4</accession>
<dbReference type="RefSeq" id="WP_215435239.1">
    <property type="nucleotide sequence ID" value="NZ_AP025943.1"/>
</dbReference>
<evidence type="ECO:0000313" key="1">
    <source>
        <dbReference type="EMBL" id="BDL43942.1"/>
    </source>
</evidence>
<organism evidence="1 2">
    <name type="scientific">Akkermansia biwaensis</name>
    <dbReference type="NCBI Taxonomy" id="2946555"/>
    <lineage>
        <taxon>Bacteria</taxon>
        <taxon>Pseudomonadati</taxon>
        <taxon>Verrucomicrobiota</taxon>
        <taxon>Verrucomicrobiia</taxon>
        <taxon>Verrucomicrobiales</taxon>
        <taxon>Akkermansiaceae</taxon>
        <taxon>Akkermansia</taxon>
    </lineage>
</organism>
<dbReference type="Proteomes" id="UP001062263">
    <property type="component" value="Chromosome"/>
</dbReference>
<gene>
    <name evidence="1" type="ORF">Abiwalacus_15160</name>
</gene>
<evidence type="ECO:0008006" key="3">
    <source>
        <dbReference type="Google" id="ProtNLM"/>
    </source>
</evidence>
<evidence type="ECO:0000313" key="2">
    <source>
        <dbReference type="Proteomes" id="UP001062263"/>
    </source>
</evidence>